<gene>
    <name evidence="1" type="ORF">SDC9_95556</name>
</gene>
<comment type="caution">
    <text evidence="1">The sequence shown here is derived from an EMBL/GenBank/DDBJ whole genome shotgun (WGS) entry which is preliminary data.</text>
</comment>
<dbReference type="AlphaFoldDB" id="A0A645A6N5"/>
<proteinExistence type="predicted"/>
<accession>A0A645A6N5</accession>
<organism evidence="1">
    <name type="scientific">bioreactor metagenome</name>
    <dbReference type="NCBI Taxonomy" id="1076179"/>
    <lineage>
        <taxon>unclassified sequences</taxon>
        <taxon>metagenomes</taxon>
        <taxon>ecological metagenomes</taxon>
    </lineage>
</organism>
<sequence>MAKFENFTTSLVELIITCINIYEKLELDINPCNVKNFKDILPFIRNENNKLPSHYHLGINNSINISLYIFIRNSLVHNFDEIYYIENNQNPIVKIPNVPKNRRFGIFGFGS</sequence>
<name>A0A645A6N5_9ZZZZ</name>
<protein>
    <submittedName>
        <fullName evidence="1">Uncharacterized protein</fullName>
    </submittedName>
</protein>
<evidence type="ECO:0000313" key="1">
    <source>
        <dbReference type="EMBL" id="MPM48829.1"/>
    </source>
</evidence>
<dbReference type="EMBL" id="VSSQ01012270">
    <property type="protein sequence ID" value="MPM48829.1"/>
    <property type="molecule type" value="Genomic_DNA"/>
</dbReference>
<reference evidence="1" key="1">
    <citation type="submission" date="2019-08" db="EMBL/GenBank/DDBJ databases">
        <authorList>
            <person name="Kucharzyk K."/>
            <person name="Murdoch R.W."/>
            <person name="Higgins S."/>
            <person name="Loffler F."/>
        </authorList>
    </citation>
    <scope>NUCLEOTIDE SEQUENCE</scope>
</reference>